<dbReference type="FunFam" id="2.170.130.10:FF:000003">
    <property type="entry name" value="SusC/RagA family TonB-linked outer membrane protein"/>
    <property type="match status" value="1"/>
</dbReference>
<proteinExistence type="inferred from homology"/>
<evidence type="ECO:0000313" key="13">
    <source>
        <dbReference type="Proteomes" id="UP000184041"/>
    </source>
</evidence>
<evidence type="ECO:0000259" key="10">
    <source>
        <dbReference type="Pfam" id="PF00593"/>
    </source>
</evidence>
<dbReference type="Proteomes" id="UP000184041">
    <property type="component" value="Unassembled WGS sequence"/>
</dbReference>
<evidence type="ECO:0000256" key="2">
    <source>
        <dbReference type="ARBA" id="ARBA00022448"/>
    </source>
</evidence>
<name>A0A1M5LAT0_9BACT</name>
<evidence type="ECO:0000256" key="7">
    <source>
        <dbReference type="ARBA" id="ARBA00023237"/>
    </source>
</evidence>
<evidence type="ECO:0000256" key="3">
    <source>
        <dbReference type="ARBA" id="ARBA00022452"/>
    </source>
</evidence>
<evidence type="ECO:0000256" key="6">
    <source>
        <dbReference type="ARBA" id="ARBA00023136"/>
    </source>
</evidence>
<dbReference type="SUPFAM" id="SSF56935">
    <property type="entry name" value="Porins"/>
    <property type="match status" value="1"/>
</dbReference>
<dbReference type="InterPro" id="IPR039426">
    <property type="entry name" value="TonB-dep_rcpt-like"/>
</dbReference>
<dbReference type="InterPro" id="IPR023997">
    <property type="entry name" value="TonB-dep_OMP_SusC/RagA_CS"/>
</dbReference>
<dbReference type="NCBIfam" id="TIGR04056">
    <property type="entry name" value="OMP_RagA_SusC"/>
    <property type="match status" value="1"/>
</dbReference>
<dbReference type="InterPro" id="IPR023996">
    <property type="entry name" value="TonB-dep_OMP_SusC/RagA"/>
</dbReference>
<dbReference type="Gene3D" id="2.40.170.20">
    <property type="entry name" value="TonB-dependent receptor, beta-barrel domain"/>
    <property type="match status" value="1"/>
</dbReference>
<dbReference type="InterPro" id="IPR012910">
    <property type="entry name" value="Plug_dom"/>
</dbReference>
<dbReference type="GO" id="GO:0009279">
    <property type="term" value="C:cell outer membrane"/>
    <property type="evidence" value="ECO:0007669"/>
    <property type="project" value="UniProtKB-SubCell"/>
</dbReference>
<evidence type="ECO:0000256" key="8">
    <source>
        <dbReference type="PROSITE-ProRule" id="PRU01360"/>
    </source>
</evidence>
<evidence type="ECO:0000256" key="4">
    <source>
        <dbReference type="ARBA" id="ARBA00022692"/>
    </source>
</evidence>
<dbReference type="EMBL" id="FQUS01000040">
    <property type="protein sequence ID" value="SHG62118.1"/>
    <property type="molecule type" value="Genomic_DNA"/>
</dbReference>
<feature type="domain" description="TonB-dependent receptor-like beta-barrel" evidence="10">
    <location>
        <begin position="322"/>
        <end position="898"/>
    </location>
</feature>
<dbReference type="AlphaFoldDB" id="A0A1M5LAT0"/>
<evidence type="ECO:0000256" key="5">
    <source>
        <dbReference type="ARBA" id="ARBA00023077"/>
    </source>
</evidence>
<evidence type="ECO:0000256" key="9">
    <source>
        <dbReference type="RuleBase" id="RU003357"/>
    </source>
</evidence>
<dbReference type="Pfam" id="PF07715">
    <property type="entry name" value="Plug"/>
    <property type="match status" value="1"/>
</dbReference>
<keyword evidence="6 8" id="KW-0472">Membrane</keyword>
<evidence type="ECO:0000259" key="11">
    <source>
        <dbReference type="Pfam" id="PF07715"/>
    </source>
</evidence>
<evidence type="ECO:0000256" key="1">
    <source>
        <dbReference type="ARBA" id="ARBA00004571"/>
    </source>
</evidence>
<comment type="similarity">
    <text evidence="8 9">Belongs to the TonB-dependent receptor family.</text>
</comment>
<keyword evidence="2 8" id="KW-0813">Transport</keyword>
<keyword evidence="3 8" id="KW-1134">Transmembrane beta strand</keyword>
<accession>A0A1M5LAT0</accession>
<dbReference type="InterPro" id="IPR037066">
    <property type="entry name" value="Plug_dom_sf"/>
</dbReference>
<dbReference type="NCBIfam" id="TIGR04057">
    <property type="entry name" value="SusC_RagA_signa"/>
    <property type="match status" value="1"/>
</dbReference>
<dbReference type="InterPro" id="IPR036942">
    <property type="entry name" value="Beta-barrel_TonB_sf"/>
</dbReference>
<organism evidence="12 13">
    <name type="scientific">Fodinibius roseus</name>
    <dbReference type="NCBI Taxonomy" id="1194090"/>
    <lineage>
        <taxon>Bacteria</taxon>
        <taxon>Pseudomonadati</taxon>
        <taxon>Balneolota</taxon>
        <taxon>Balneolia</taxon>
        <taxon>Balneolales</taxon>
        <taxon>Balneolaceae</taxon>
        <taxon>Fodinibius</taxon>
    </lineage>
</organism>
<keyword evidence="5 9" id="KW-0798">TonB box</keyword>
<dbReference type="OrthoDB" id="600887at2"/>
<keyword evidence="13" id="KW-1185">Reference proteome</keyword>
<dbReference type="RefSeq" id="WP_073068497.1">
    <property type="nucleotide sequence ID" value="NZ_FQUS01000040.1"/>
</dbReference>
<dbReference type="Gene3D" id="2.170.130.10">
    <property type="entry name" value="TonB-dependent receptor, plug domain"/>
    <property type="match status" value="1"/>
</dbReference>
<gene>
    <name evidence="12" type="ORF">SAMN05443144_1401</name>
</gene>
<reference evidence="12 13" key="1">
    <citation type="submission" date="2016-11" db="EMBL/GenBank/DDBJ databases">
        <authorList>
            <person name="Jaros S."/>
            <person name="Januszkiewicz K."/>
            <person name="Wedrychowicz H."/>
        </authorList>
    </citation>
    <scope>NUCLEOTIDE SEQUENCE [LARGE SCALE GENOMIC DNA]</scope>
    <source>
        <strain evidence="12 13">DSM 21986</strain>
    </source>
</reference>
<protein>
    <submittedName>
        <fullName evidence="12">TonB-linked outer membrane protein, SusC/RagA family</fullName>
    </submittedName>
</protein>
<sequence>TQEVPINGRTEFEIEMVSQAITGEEMVVVGYGTQEEINVTGSVESVDFGDEITNRPVTNASQALGGKVSGLWVSQNSGQPGNDDALLRVRGWGTLNNSSPMVIIDGVEGSMAHINSNDIESVSVLKDAASAAIYGSKAANGVVLVTTKSGEYDEQPQVRLSSYIGFQSLARTYDIIDNSAEYMGLWNQALINQGSDPIFPETVINDFRNNSDPYRYPNTNFFEEVYRTAVINKQNISISGGSESVRYFLSLNRLNQEGIMRETNSESYGVNLRIESKINNWLNIGGRVNGEKQNAQEPYDMGRIPYVFANGAYPFIAPYNKDGSFGAVQALNSDGEMIVGNRNPLIEAYNGFDKSDELYTRMSSFAEFKFAEYLNLKSDFTFQQSNIVTDNYNEAPVGYTSTGTKAVNLDNYQIETLEASRRHVYNLNYQWQNILNFDKQFGENHDVSAIAGMQIESKTIKSAFARRQEQPKEGITQVSAGTAGIIAEGNMQDFRMVSYFGRVNYDFSDKYLFEVNARADASSRFAKGNRWGVFPGISAGWRITNEEFMADQNIFSDLKIRGSWGKLGNQDIAGYWPYLTTITQNFGTSYNFGGSLAPGVAVTSLVDESITWETTTVSDVGFEMYFLDNRLFFKTTFFDKKTEDIIVRLPIPQTLGGVGAPLENVGEMNNKGVELNANYTNATGNSDGLSYSIGANFSYVTNEVTKFRGGNSPDQLYLIREGYSYRSLYGYKATGIYQTDQEAQEHMHANAFTPEAGDLRYEDVNKDGALNFQDNMLLGNTIPKYTFGANMDFSYKGFDLNVLFQGRAGVTVNTQDSWTRPLGISGGTITKRWREAWTPENTDTDIPQITIDDNWNSRNSSFWMNDLWFLKVKNIQLGYTLSSIAGLNNVNVYINAQNYFTLVSEDYEGYDPERSTFTSGYSTYPLPKTISFGVNINL</sequence>
<dbReference type="PROSITE" id="PS52016">
    <property type="entry name" value="TONB_DEPENDENT_REC_3"/>
    <property type="match status" value="1"/>
</dbReference>
<evidence type="ECO:0000313" key="12">
    <source>
        <dbReference type="EMBL" id="SHG62118.1"/>
    </source>
</evidence>
<dbReference type="STRING" id="1194090.SAMN05443144_1401"/>
<feature type="domain" description="TonB-dependent receptor plug" evidence="11">
    <location>
        <begin position="38"/>
        <end position="142"/>
    </location>
</feature>
<dbReference type="InterPro" id="IPR000531">
    <property type="entry name" value="Beta-barrel_TonB"/>
</dbReference>
<dbReference type="Pfam" id="PF00593">
    <property type="entry name" value="TonB_dep_Rec_b-barrel"/>
    <property type="match status" value="1"/>
</dbReference>
<keyword evidence="4 8" id="KW-0812">Transmembrane</keyword>
<keyword evidence="7 8" id="KW-0998">Cell outer membrane</keyword>
<comment type="subcellular location">
    <subcellularLocation>
        <location evidence="1 8">Cell outer membrane</location>
        <topology evidence="1 8">Multi-pass membrane protein</topology>
    </subcellularLocation>
</comment>
<feature type="non-terminal residue" evidence="12">
    <location>
        <position position="1"/>
    </location>
</feature>